<keyword evidence="8" id="KW-0813">Transport</keyword>
<keyword evidence="6 8" id="KW-0472">Membrane</keyword>
<dbReference type="GO" id="GO:0042773">
    <property type="term" value="P:ATP synthesis coupled electron transport"/>
    <property type="evidence" value="ECO:0007669"/>
    <property type="project" value="InterPro"/>
</dbReference>
<evidence type="ECO:0000256" key="4">
    <source>
        <dbReference type="ARBA" id="ARBA00022692"/>
    </source>
</evidence>
<comment type="similarity">
    <text evidence="8">Belongs to the complex I subunit 5 family.</text>
</comment>
<feature type="transmembrane region" description="Helical" evidence="8">
    <location>
        <begin position="84"/>
        <end position="102"/>
    </location>
</feature>
<dbReference type="PRINTS" id="PR01434">
    <property type="entry name" value="NADHDHGNASE5"/>
</dbReference>
<dbReference type="PANTHER" id="PTHR42829">
    <property type="entry name" value="NADH-UBIQUINONE OXIDOREDUCTASE CHAIN 5"/>
    <property type="match status" value="1"/>
</dbReference>
<feature type="transmembrane region" description="Helical" evidence="8">
    <location>
        <begin position="322"/>
        <end position="342"/>
    </location>
</feature>
<evidence type="ECO:0000256" key="3">
    <source>
        <dbReference type="ARBA" id="ARBA00021096"/>
    </source>
</evidence>
<dbReference type="InterPro" id="IPR001750">
    <property type="entry name" value="ND/Mrp_TM"/>
</dbReference>
<evidence type="ECO:0000259" key="10">
    <source>
        <dbReference type="Pfam" id="PF00662"/>
    </source>
</evidence>
<sequence length="556" mass="59656">MVVLNSFMLLGFSVILGLMASYFGANEVVMWLCWELGSVSLLSLNLELCMDWMSLTFASVILLISSCVGFFMDSYMSEDKLKEFNWTVYAFIFSMIVLVFSGSMPMVLVGWDWLGVTSFLLVMFYDGKKSFDAAMLTALTNRVGDGLLICSTAGMALACDLSLDMKPYCWSVVFVVGCATKSAQVPFSSWLPAAMMAPTPVSSLVHSSTLVTAGIYLLIRSHVMWEKSPVACSFLITTGLVTSIMAGYSASSESDVKKIIALSTLSQLGLMAFCLGLGEIHLAFMHLLCHAFFKAGMFLSAGSLISYNLGNQSFRKFNPQSVMLSPAAFLSLLVGSMSLIGIPGTAGYASKESIVAVSYSSTSIPIVILMVVSVLFTMSYSARIVKGLMRGLAKGEFGLSKSYETIKLSFPGLMLVGFGLIGGELVVSMTVNNCYFEAASSGEAWVSPYSAILIGYLVAVLVSRMSNNSDEEEEKESYSMTITDSISRSLLSDSAAEKSEEGNPKSDNVAETSLPQGIWHFAMTLLSGIHNVVQRVVVPSTVAGQSGGSGTVLALV</sequence>
<feature type="transmembrane region" description="Helical" evidence="8">
    <location>
        <begin position="446"/>
        <end position="463"/>
    </location>
</feature>
<feature type="transmembrane region" description="Helical" evidence="8">
    <location>
        <begin position="231"/>
        <end position="250"/>
    </location>
</feature>
<keyword evidence="8" id="KW-0520">NAD</keyword>
<feature type="transmembrane region" description="Helical" evidence="8">
    <location>
        <begin position="201"/>
        <end position="219"/>
    </location>
</feature>
<dbReference type="EC" id="7.1.1.2" evidence="2 8"/>
<dbReference type="GO" id="GO:0003954">
    <property type="term" value="F:NADH dehydrogenase activity"/>
    <property type="evidence" value="ECO:0007669"/>
    <property type="project" value="TreeGrafter"/>
</dbReference>
<keyword evidence="4 8" id="KW-0812">Transmembrane</keyword>
<dbReference type="Pfam" id="PF00662">
    <property type="entry name" value="Proton_antipo_N"/>
    <property type="match status" value="1"/>
</dbReference>
<feature type="domain" description="NADH-Ubiquinone oxidoreductase (complex I) chain 5 N-terminal" evidence="10">
    <location>
        <begin position="39"/>
        <end position="80"/>
    </location>
</feature>
<evidence type="ECO:0000313" key="11">
    <source>
        <dbReference type="EMBL" id="AEX37753.1"/>
    </source>
</evidence>
<accession>J9PSV4</accession>
<evidence type="ECO:0000256" key="6">
    <source>
        <dbReference type="ARBA" id="ARBA00023136"/>
    </source>
</evidence>
<name>J9PSV4_9BIVA</name>
<dbReference type="GO" id="GO:0016020">
    <property type="term" value="C:membrane"/>
    <property type="evidence" value="ECO:0007669"/>
    <property type="project" value="UniProtKB-SubCell"/>
</dbReference>
<feature type="domain" description="NADH:quinone oxidoreductase/Mrp antiporter transmembrane" evidence="9">
    <location>
        <begin position="103"/>
        <end position="377"/>
    </location>
</feature>
<organism evidence="11">
    <name type="scientific">Crassostrea sp. DB1</name>
    <dbReference type="NCBI Taxonomy" id="545777"/>
    <lineage>
        <taxon>Eukaryota</taxon>
        <taxon>Metazoa</taxon>
        <taxon>Spiralia</taxon>
        <taxon>Lophotrochozoa</taxon>
        <taxon>Mollusca</taxon>
        <taxon>Bivalvia</taxon>
        <taxon>Autobranchia</taxon>
        <taxon>Pteriomorphia</taxon>
        <taxon>Ostreida</taxon>
        <taxon>Ostreoidea</taxon>
        <taxon>Ostreidae</taxon>
        <taxon>Crassostrea</taxon>
    </lineage>
</organism>
<evidence type="ECO:0000259" key="9">
    <source>
        <dbReference type="Pfam" id="PF00361"/>
    </source>
</evidence>
<keyword evidence="8 11" id="KW-0496">Mitochondrion</keyword>
<dbReference type="InterPro" id="IPR003945">
    <property type="entry name" value="NU5C-like"/>
</dbReference>
<comment type="catalytic activity">
    <reaction evidence="7 8">
        <text>a ubiquinone + NADH + 5 H(+)(in) = a ubiquinol + NAD(+) + 4 H(+)(out)</text>
        <dbReference type="Rhea" id="RHEA:29091"/>
        <dbReference type="Rhea" id="RHEA-COMP:9565"/>
        <dbReference type="Rhea" id="RHEA-COMP:9566"/>
        <dbReference type="ChEBI" id="CHEBI:15378"/>
        <dbReference type="ChEBI" id="CHEBI:16389"/>
        <dbReference type="ChEBI" id="CHEBI:17976"/>
        <dbReference type="ChEBI" id="CHEBI:57540"/>
        <dbReference type="ChEBI" id="CHEBI:57945"/>
        <dbReference type="EC" id="7.1.1.2"/>
    </reaction>
</comment>
<dbReference type="GO" id="GO:0015990">
    <property type="term" value="P:electron transport coupled proton transport"/>
    <property type="evidence" value="ECO:0007669"/>
    <property type="project" value="TreeGrafter"/>
</dbReference>
<geneLocation type="mitochondrion" evidence="11"/>
<evidence type="ECO:0000256" key="5">
    <source>
        <dbReference type="ARBA" id="ARBA00022989"/>
    </source>
</evidence>
<keyword evidence="8" id="KW-0830">Ubiquinone</keyword>
<comment type="function">
    <text evidence="8">Core subunit of the mitochondrial membrane respiratory chain NADH dehydrogenase (Complex I) which catalyzes electron transfer from NADH through the respiratory chain, using ubiquinone as an electron acceptor. Essential for the catalytic activity and assembly of complex I.</text>
</comment>
<protein>
    <recommendedName>
        <fullName evidence="3 8">NADH-ubiquinone oxidoreductase chain 5</fullName>
        <ecNumber evidence="2 8">7.1.1.2</ecNumber>
    </recommendedName>
</protein>
<dbReference type="InterPro" id="IPR001516">
    <property type="entry name" value="Proton_antipo_N"/>
</dbReference>
<dbReference type="EMBL" id="JQ060958">
    <property type="protein sequence ID" value="AEX37753.1"/>
    <property type="molecule type" value="Genomic_DNA"/>
</dbReference>
<feature type="transmembrane region" description="Helical" evidence="8">
    <location>
        <begin position="270"/>
        <end position="293"/>
    </location>
</feature>
<gene>
    <name evidence="11" type="primary">nad5</name>
</gene>
<keyword evidence="5 8" id="KW-1133">Transmembrane helix</keyword>
<comment type="subcellular location">
    <subcellularLocation>
        <location evidence="1">Membrane</location>
        <topology evidence="1">Multi-pass membrane protein</topology>
    </subcellularLocation>
</comment>
<feature type="transmembrane region" description="Helical" evidence="8">
    <location>
        <begin position="7"/>
        <end position="32"/>
    </location>
</feature>
<reference evidence="11" key="1">
    <citation type="journal article" date="2012" name="Gene">
        <title>New features of Asian Crassostrea oyster mitochondrial genomes: A novel alloacceptor tRNA gene recruitment and two novel ORFs.</title>
        <authorList>
            <person name="Wu X."/>
            <person name="Li X."/>
            <person name="Li L."/>
            <person name="Xu X."/>
            <person name="Xia J."/>
            <person name="Yu Z."/>
        </authorList>
    </citation>
    <scope>NUCLEOTIDE SEQUENCE</scope>
    <source>
        <strain evidence="11">DB1</strain>
    </source>
</reference>
<evidence type="ECO:0000256" key="1">
    <source>
        <dbReference type="ARBA" id="ARBA00004141"/>
    </source>
</evidence>
<proteinExistence type="inferred from homology"/>
<feature type="transmembrane region" description="Helical" evidence="8">
    <location>
        <begin position="52"/>
        <end position="72"/>
    </location>
</feature>
<dbReference type="Pfam" id="PF00361">
    <property type="entry name" value="Proton_antipo_M"/>
    <property type="match status" value="1"/>
</dbReference>
<dbReference type="PANTHER" id="PTHR42829:SF2">
    <property type="entry name" value="NADH-UBIQUINONE OXIDOREDUCTASE CHAIN 5"/>
    <property type="match status" value="1"/>
</dbReference>
<feature type="transmembrane region" description="Helical" evidence="8">
    <location>
        <begin position="406"/>
        <end position="426"/>
    </location>
</feature>
<feature type="transmembrane region" description="Helical" evidence="8">
    <location>
        <begin position="362"/>
        <end position="385"/>
    </location>
</feature>
<dbReference type="AlphaFoldDB" id="J9PSV4"/>
<dbReference type="GO" id="GO:0008137">
    <property type="term" value="F:NADH dehydrogenase (ubiquinone) activity"/>
    <property type="evidence" value="ECO:0007669"/>
    <property type="project" value="UniProtKB-EC"/>
</dbReference>
<evidence type="ECO:0000256" key="7">
    <source>
        <dbReference type="ARBA" id="ARBA00049551"/>
    </source>
</evidence>
<evidence type="ECO:0000256" key="8">
    <source>
        <dbReference type="RuleBase" id="RU003404"/>
    </source>
</evidence>
<evidence type="ECO:0000256" key="2">
    <source>
        <dbReference type="ARBA" id="ARBA00012944"/>
    </source>
</evidence>